<dbReference type="AlphaFoldDB" id="A0AAD3STH0"/>
<organism evidence="2 3">
    <name type="scientific">Nepenthes gracilis</name>
    <name type="common">Slender pitcher plant</name>
    <dbReference type="NCBI Taxonomy" id="150966"/>
    <lineage>
        <taxon>Eukaryota</taxon>
        <taxon>Viridiplantae</taxon>
        <taxon>Streptophyta</taxon>
        <taxon>Embryophyta</taxon>
        <taxon>Tracheophyta</taxon>
        <taxon>Spermatophyta</taxon>
        <taxon>Magnoliopsida</taxon>
        <taxon>eudicotyledons</taxon>
        <taxon>Gunneridae</taxon>
        <taxon>Pentapetalae</taxon>
        <taxon>Caryophyllales</taxon>
        <taxon>Nepenthaceae</taxon>
        <taxon>Nepenthes</taxon>
    </lineage>
</organism>
<sequence>MRPSCECINDGDASTRVSLTCYKNKPMCAKGTCYLKETEPTSQTVLTSKQTKDFRKSKHGLQESHYASQLGGLSVQKSTPKASMLAG</sequence>
<keyword evidence="3" id="KW-1185">Reference proteome</keyword>
<evidence type="ECO:0000313" key="2">
    <source>
        <dbReference type="EMBL" id="GMH17555.1"/>
    </source>
</evidence>
<evidence type="ECO:0000256" key="1">
    <source>
        <dbReference type="SAM" id="MobiDB-lite"/>
    </source>
</evidence>
<name>A0AAD3STH0_NEPGR</name>
<gene>
    <name evidence="2" type="ORF">Nepgr_019396</name>
</gene>
<proteinExistence type="predicted"/>
<protein>
    <submittedName>
        <fullName evidence="2">Uncharacterized protein</fullName>
    </submittedName>
</protein>
<accession>A0AAD3STH0</accession>
<reference evidence="2" key="1">
    <citation type="submission" date="2023-05" db="EMBL/GenBank/DDBJ databases">
        <title>Nepenthes gracilis genome sequencing.</title>
        <authorList>
            <person name="Fukushima K."/>
        </authorList>
    </citation>
    <scope>NUCLEOTIDE SEQUENCE</scope>
    <source>
        <strain evidence="2">SING2019-196</strain>
    </source>
</reference>
<feature type="region of interest" description="Disordered" evidence="1">
    <location>
        <begin position="44"/>
        <end position="87"/>
    </location>
</feature>
<dbReference type="Proteomes" id="UP001279734">
    <property type="component" value="Unassembled WGS sequence"/>
</dbReference>
<dbReference type="EMBL" id="BSYO01000018">
    <property type="protein sequence ID" value="GMH17555.1"/>
    <property type="molecule type" value="Genomic_DNA"/>
</dbReference>
<evidence type="ECO:0000313" key="3">
    <source>
        <dbReference type="Proteomes" id="UP001279734"/>
    </source>
</evidence>
<comment type="caution">
    <text evidence="2">The sequence shown here is derived from an EMBL/GenBank/DDBJ whole genome shotgun (WGS) entry which is preliminary data.</text>
</comment>